<protein>
    <submittedName>
        <fullName evidence="9">Cytochrome c5 family protein</fullName>
    </submittedName>
</protein>
<feature type="chain" id="PRO_5037620931" evidence="7">
    <location>
        <begin position="23"/>
        <end position="101"/>
    </location>
</feature>
<dbReference type="PANTHER" id="PTHR40942">
    <property type="match status" value="1"/>
</dbReference>
<dbReference type="Pfam" id="PF13442">
    <property type="entry name" value="Cytochrome_CBB3"/>
    <property type="match status" value="1"/>
</dbReference>
<reference evidence="9" key="1">
    <citation type="submission" date="2020-08" db="EMBL/GenBank/DDBJ databases">
        <title>Ramlibacter sp. GTP1 16S ribosomal RNA gene genome sequencing and assembly.</title>
        <authorList>
            <person name="Kang M."/>
        </authorList>
    </citation>
    <scope>NUCLEOTIDE SEQUENCE</scope>
    <source>
        <strain evidence="9">GTP1</strain>
    </source>
</reference>
<evidence type="ECO:0000256" key="3">
    <source>
        <dbReference type="ARBA" id="ARBA00022723"/>
    </source>
</evidence>
<gene>
    <name evidence="9" type="ORF">H8R02_06125</name>
</gene>
<evidence type="ECO:0000256" key="2">
    <source>
        <dbReference type="ARBA" id="ARBA00022617"/>
    </source>
</evidence>
<evidence type="ECO:0000256" key="1">
    <source>
        <dbReference type="ARBA" id="ARBA00022448"/>
    </source>
</evidence>
<name>A0A923M743_9BURK</name>
<dbReference type="InterPro" id="IPR002323">
    <property type="entry name" value="Cyt_CIE"/>
</dbReference>
<dbReference type="PROSITE" id="PS51007">
    <property type="entry name" value="CYTC"/>
    <property type="match status" value="1"/>
</dbReference>
<dbReference type="PANTHER" id="PTHR40942:SF2">
    <property type="entry name" value="CYTOCHROME-RELATED"/>
    <property type="match status" value="1"/>
</dbReference>
<dbReference type="PRINTS" id="PR00607">
    <property type="entry name" value="CYTCHROMECIE"/>
</dbReference>
<sequence>MKFAVQALVAAVALGAGVTAMAADGKAVYEKTCVACHAAGVANAPKLGDKAAWAPRVATGKAALVASVKTGKGAMPPKAGNAALTDDEITAAVDFMLGSVK</sequence>
<evidence type="ECO:0000256" key="4">
    <source>
        <dbReference type="ARBA" id="ARBA00022982"/>
    </source>
</evidence>
<keyword evidence="1" id="KW-0813">Transport</keyword>
<dbReference type="AlphaFoldDB" id="A0A923M743"/>
<keyword evidence="4" id="KW-0249">Electron transport</keyword>
<evidence type="ECO:0000313" key="10">
    <source>
        <dbReference type="Proteomes" id="UP000596827"/>
    </source>
</evidence>
<dbReference type="InterPro" id="IPR009056">
    <property type="entry name" value="Cyt_c-like_dom"/>
</dbReference>
<evidence type="ECO:0000256" key="7">
    <source>
        <dbReference type="SAM" id="SignalP"/>
    </source>
</evidence>
<dbReference type="GO" id="GO:0005506">
    <property type="term" value="F:iron ion binding"/>
    <property type="evidence" value="ECO:0007669"/>
    <property type="project" value="InterPro"/>
</dbReference>
<proteinExistence type="predicted"/>
<evidence type="ECO:0000256" key="5">
    <source>
        <dbReference type="ARBA" id="ARBA00023004"/>
    </source>
</evidence>
<dbReference type="InterPro" id="IPR036909">
    <property type="entry name" value="Cyt_c-like_dom_sf"/>
</dbReference>
<keyword evidence="2 6" id="KW-0349">Heme</keyword>
<evidence type="ECO:0000313" key="9">
    <source>
        <dbReference type="EMBL" id="MBC5764019.1"/>
    </source>
</evidence>
<evidence type="ECO:0000256" key="6">
    <source>
        <dbReference type="PROSITE-ProRule" id="PRU00433"/>
    </source>
</evidence>
<dbReference type="EMBL" id="JACORU010000001">
    <property type="protein sequence ID" value="MBC5764019.1"/>
    <property type="molecule type" value="Genomic_DNA"/>
</dbReference>
<feature type="domain" description="Cytochrome c" evidence="8">
    <location>
        <begin position="20"/>
        <end position="100"/>
    </location>
</feature>
<keyword evidence="10" id="KW-1185">Reference proteome</keyword>
<keyword evidence="5 6" id="KW-0408">Iron</keyword>
<dbReference type="GO" id="GO:0009055">
    <property type="term" value="F:electron transfer activity"/>
    <property type="evidence" value="ECO:0007669"/>
    <property type="project" value="InterPro"/>
</dbReference>
<evidence type="ECO:0000259" key="8">
    <source>
        <dbReference type="PROSITE" id="PS51007"/>
    </source>
</evidence>
<keyword evidence="7" id="KW-0732">Signal</keyword>
<dbReference type="SUPFAM" id="SSF46626">
    <property type="entry name" value="Cytochrome c"/>
    <property type="match status" value="1"/>
</dbReference>
<dbReference type="GO" id="GO:0020037">
    <property type="term" value="F:heme binding"/>
    <property type="evidence" value="ECO:0007669"/>
    <property type="project" value="InterPro"/>
</dbReference>
<dbReference type="Gene3D" id="1.10.760.10">
    <property type="entry name" value="Cytochrome c-like domain"/>
    <property type="match status" value="1"/>
</dbReference>
<keyword evidence="3 6" id="KW-0479">Metal-binding</keyword>
<feature type="signal peptide" evidence="7">
    <location>
        <begin position="1"/>
        <end position="22"/>
    </location>
</feature>
<dbReference type="Proteomes" id="UP000596827">
    <property type="component" value="Unassembled WGS sequence"/>
</dbReference>
<comment type="caution">
    <text evidence="9">The sequence shown here is derived from an EMBL/GenBank/DDBJ whole genome shotgun (WGS) entry which is preliminary data.</text>
</comment>
<organism evidence="9 10">
    <name type="scientific">Ramlibacter albus</name>
    <dbReference type="NCBI Taxonomy" id="2079448"/>
    <lineage>
        <taxon>Bacteria</taxon>
        <taxon>Pseudomonadati</taxon>
        <taxon>Pseudomonadota</taxon>
        <taxon>Betaproteobacteria</taxon>
        <taxon>Burkholderiales</taxon>
        <taxon>Comamonadaceae</taxon>
        <taxon>Ramlibacter</taxon>
    </lineage>
</organism>
<accession>A0A923M743</accession>